<dbReference type="OrthoDB" id="5024156at2"/>
<evidence type="ECO:0000256" key="6">
    <source>
        <dbReference type="SAM" id="Phobius"/>
    </source>
</evidence>
<reference evidence="7 8" key="1">
    <citation type="submission" date="2018-08" db="EMBL/GenBank/DDBJ databases">
        <title>Actinomadura jelena sp. nov., a novel Actinomycete isolated from soil in Chad.</title>
        <authorList>
            <person name="Shi L."/>
        </authorList>
    </citation>
    <scope>NUCLEOTIDE SEQUENCE [LARGE SCALE GENOMIC DNA]</scope>
    <source>
        <strain evidence="7 8">NEAU-G17</strain>
    </source>
</reference>
<keyword evidence="3 6" id="KW-0812">Transmembrane</keyword>
<comment type="subcellular location">
    <subcellularLocation>
        <location evidence="1">Cell membrane</location>
        <topology evidence="1">Multi-pass membrane protein</topology>
    </subcellularLocation>
</comment>
<feature type="transmembrane region" description="Helical" evidence="6">
    <location>
        <begin position="47"/>
        <end position="67"/>
    </location>
</feature>
<evidence type="ECO:0000256" key="2">
    <source>
        <dbReference type="ARBA" id="ARBA00022475"/>
    </source>
</evidence>
<evidence type="ECO:0000256" key="4">
    <source>
        <dbReference type="ARBA" id="ARBA00022989"/>
    </source>
</evidence>
<organism evidence="7 8">
    <name type="scientific">Actinomadura logoneensis</name>
    <dbReference type="NCBI Taxonomy" id="2293572"/>
    <lineage>
        <taxon>Bacteria</taxon>
        <taxon>Bacillati</taxon>
        <taxon>Actinomycetota</taxon>
        <taxon>Actinomycetes</taxon>
        <taxon>Streptosporangiales</taxon>
        <taxon>Thermomonosporaceae</taxon>
        <taxon>Actinomadura</taxon>
    </lineage>
</organism>
<sequence length="225" mass="23754">MAGRASSPGRTACLLLGVCLVALALSPPVDGWADDDFRGHMAQHLLLGMYAPLFLVLGAPVTLLLRTAPRSVGRRVGRLLRTRFVRTLSHPVTALALSAGGTVVVYATPLYAASTRNETLHVLVHAHFLLAGCLFARAVAGPDPDPHRAPVIVRLVVLGAGIAVHATLAQVMYAGLLDLPGDPGRIRGGAELMYYGGDIGELLLALAVLTTWRPARRPARRLSTG</sequence>
<keyword evidence="4 6" id="KW-1133">Transmembrane helix</keyword>
<accession>A0A372JA29</accession>
<protein>
    <submittedName>
        <fullName evidence="7">Cytochrome c oxidase assembly protein</fullName>
    </submittedName>
</protein>
<keyword evidence="8" id="KW-1185">Reference proteome</keyword>
<dbReference type="Proteomes" id="UP000261811">
    <property type="component" value="Unassembled WGS sequence"/>
</dbReference>
<gene>
    <name evidence="7" type="ORF">DZF91_36405</name>
</gene>
<dbReference type="Pfam" id="PF09678">
    <property type="entry name" value="Caa3_CtaG"/>
    <property type="match status" value="1"/>
</dbReference>
<evidence type="ECO:0000256" key="5">
    <source>
        <dbReference type="ARBA" id="ARBA00023136"/>
    </source>
</evidence>
<dbReference type="EMBL" id="QURH01001034">
    <property type="protein sequence ID" value="RFU36779.1"/>
    <property type="molecule type" value="Genomic_DNA"/>
</dbReference>
<feature type="transmembrane region" description="Helical" evidence="6">
    <location>
        <begin position="151"/>
        <end position="173"/>
    </location>
</feature>
<feature type="transmembrane region" description="Helical" evidence="6">
    <location>
        <begin position="120"/>
        <end position="139"/>
    </location>
</feature>
<dbReference type="GO" id="GO:0005886">
    <property type="term" value="C:plasma membrane"/>
    <property type="evidence" value="ECO:0007669"/>
    <property type="project" value="UniProtKB-SubCell"/>
</dbReference>
<feature type="transmembrane region" description="Helical" evidence="6">
    <location>
        <begin position="88"/>
        <end position="108"/>
    </location>
</feature>
<keyword evidence="2" id="KW-1003">Cell membrane</keyword>
<keyword evidence="5 6" id="KW-0472">Membrane</keyword>
<evidence type="ECO:0000313" key="7">
    <source>
        <dbReference type="EMBL" id="RFU36779.1"/>
    </source>
</evidence>
<dbReference type="RefSeq" id="WP_117361572.1">
    <property type="nucleotide sequence ID" value="NZ_QURH01001034.1"/>
</dbReference>
<comment type="caution">
    <text evidence="7">The sequence shown here is derived from an EMBL/GenBank/DDBJ whole genome shotgun (WGS) entry which is preliminary data.</text>
</comment>
<dbReference type="InterPro" id="IPR019108">
    <property type="entry name" value="Caa3_assmbl_CtaG-rel"/>
</dbReference>
<dbReference type="AlphaFoldDB" id="A0A372JA29"/>
<proteinExistence type="predicted"/>
<name>A0A372JA29_9ACTN</name>
<evidence type="ECO:0000313" key="8">
    <source>
        <dbReference type="Proteomes" id="UP000261811"/>
    </source>
</evidence>
<evidence type="ECO:0000256" key="1">
    <source>
        <dbReference type="ARBA" id="ARBA00004651"/>
    </source>
</evidence>
<evidence type="ECO:0000256" key="3">
    <source>
        <dbReference type="ARBA" id="ARBA00022692"/>
    </source>
</evidence>
<feature type="transmembrane region" description="Helical" evidence="6">
    <location>
        <begin position="193"/>
        <end position="212"/>
    </location>
</feature>